<proteinExistence type="predicted"/>
<gene>
    <name evidence="3" type="ORF">QE152_g2039</name>
</gene>
<accession>A0AAW1N4J5</accession>
<dbReference type="GO" id="GO:0003676">
    <property type="term" value="F:nucleic acid binding"/>
    <property type="evidence" value="ECO:0007669"/>
    <property type="project" value="InterPro"/>
</dbReference>
<feature type="region of interest" description="Disordered" evidence="1">
    <location>
        <begin position="295"/>
        <end position="321"/>
    </location>
</feature>
<name>A0AAW1N4J5_POPJA</name>
<dbReference type="EMBL" id="JASPKY010000013">
    <property type="protein sequence ID" value="KAK9753524.1"/>
    <property type="molecule type" value="Genomic_DNA"/>
</dbReference>
<dbReference type="GO" id="GO:0004519">
    <property type="term" value="F:endonuclease activity"/>
    <property type="evidence" value="ECO:0007669"/>
    <property type="project" value="UniProtKB-KW"/>
</dbReference>
<dbReference type="Pfam" id="PF03184">
    <property type="entry name" value="DDE_1"/>
    <property type="match status" value="1"/>
</dbReference>
<evidence type="ECO:0000313" key="4">
    <source>
        <dbReference type="Proteomes" id="UP001458880"/>
    </source>
</evidence>
<keyword evidence="3" id="KW-0255">Endonuclease</keyword>
<reference evidence="3 4" key="1">
    <citation type="journal article" date="2024" name="BMC Genomics">
        <title>De novo assembly and annotation of Popillia japonica's genome with initial clues to its potential as an invasive pest.</title>
        <authorList>
            <person name="Cucini C."/>
            <person name="Boschi S."/>
            <person name="Funari R."/>
            <person name="Cardaioli E."/>
            <person name="Iannotti N."/>
            <person name="Marturano G."/>
            <person name="Paoli F."/>
            <person name="Bruttini M."/>
            <person name="Carapelli A."/>
            <person name="Frati F."/>
            <person name="Nardi F."/>
        </authorList>
    </citation>
    <scope>NUCLEOTIDE SEQUENCE [LARGE SCALE GENOMIC DNA]</scope>
    <source>
        <strain evidence="3">DMR45628</strain>
    </source>
</reference>
<dbReference type="AlphaFoldDB" id="A0AAW1N4J5"/>
<keyword evidence="3" id="KW-0378">Hydrolase</keyword>
<organism evidence="3 4">
    <name type="scientific">Popillia japonica</name>
    <name type="common">Japanese beetle</name>
    <dbReference type="NCBI Taxonomy" id="7064"/>
    <lineage>
        <taxon>Eukaryota</taxon>
        <taxon>Metazoa</taxon>
        <taxon>Ecdysozoa</taxon>
        <taxon>Arthropoda</taxon>
        <taxon>Hexapoda</taxon>
        <taxon>Insecta</taxon>
        <taxon>Pterygota</taxon>
        <taxon>Neoptera</taxon>
        <taxon>Endopterygota</taxon>
        <taxon>Coleoptera</taxon>
        <taxon>Polyphaga</taxon>
        <taxon>Scarabaeiformia</taxon>
        <taxon>Scarabaeidae</taxon>
        <taxon>Rutelinae</taxon>
        <taxon>Popillia</taxon>
    </lineage>
</organism>
<dbReference type="Proteomes" id="UP001458880">
    <property type="component" value="Unassembled WGS sequence"/>
</dbReference>
<evidence type="ECO:0000256" key="1">
    <source>
        <dbReference type="SAM" id="MobiDB-lite"/>
    </source>
</evidence>
<sequence length="361" mass="40642">MTNVVRKRASVNNCERKKTDLKGGIGVLQHFVRHTSCNPDNRFLMLLDNHESYASLSSILYAREHGIELLSFSPHTSHRLQPLDIGVYGSFKSKYSQSFNDWLVSHPGKTITIRHIPKLTAAPFIDAFSPKNITIPKLTAAPFIDAFSPKNKTITIRHIPKLTAAPFIDAFSPKNITSSFKNSRFMACKLPEKEQPKQPEKIDSTTNPPINIGAEITEKEQPKQPEKIDSTSIPVCSIHVASSFTKKHYRDPRNYCACSRCIPSAIDDNCGCCTTITPESVRPFPKMEKLTKKKRKMKEHEENGVGANKSEIVDNPQPEASTVSLDELVRATVQAMVLHDKERQEERGKKGNFIRTARYQL</sequence>
<feature type="region of interest" description="Disordered" evidence="1">
    <location>
        <begin position="341"/>
        <end position="361"/>
    </location>
</feature>
<dbReference type="InterPro" id="IPR004875">
    <property type="entry name" value="DDE_SF_endonuclease_dom"/>
</dbReference>
<protein>
    <submittedName>
        <fullName evidence="3">DDE superfamily endonuclease</fullName>
    </submittedName>
</protein>
<comment type="caution">
    <text evidence="3">The sequence shown here is derived from an EMBL/GenBank/DDBJ whole genome shotgun (WGS) entry which is preliminary data.</text>
</comment>
<keyword evidence="3" id="KW-0540">Nuclease</keyword>
<feature type="domain" description="DDE-1" evidence="2">
    <location>
        <begin position="29"/>
        <end position="109"/>
    </location>
</feature>
<keyword evidence="4" id="KW-1185">Reference proteome</keyword>
<evidence type="ECO:0000259" key="2">
    <source>
        <dbReference type="Pfam" id="PF03184"/>
    </source>
</evidence>
<evidence type="ECO:0000313" key="3">
    <source>
        <dbReference type="EMBL" id="KAK9753524.1"/>
    </source>
</evidence>